<comment type="similarity">
    <text evidence="2">Belongs to the TPS (TC 1.B.20) family.</text>
</comment>
<gene>
    <name evidence="11" type="ORF">SUTH_03456</name>
</gene>
<dbReference type="GO" id="GO:0098046">
    <property type="term" value="C:type V protein secretion system complex"/>
    <property type="evidence" value="ECO:0007669"/>
    <property type="project" value="TreeGrafter"/>
</dbReference>
<name>W0SK42_9PROT</name>
<evidence type="ECO:0000256" key="7">
    <source>
        <dbReference type="ARBA" id="ARBA00023136"/>
    </source>
</evidence>
<evidence type="ECO:0000313" key="11">
    <source>
        <dbReference type="EMBL" id="BAO31226.1"/>
    </source>
</evidence>
<evidence type="ECO:0000313" key="12">
    <source>
        <dbReference type="Proteomes" id="UP000031637"/>
    </source>
</evidence>
<dbReference type="Gene3D" id="2.40.160.50">
    <property type="entry name" value="membrane protein fhac: a member of the omp85/tpsb transporter family"/>
    <property type="match status" value="1"/>
</dbReference>
<feature type="domain" description="POTRA" evidence="10">
    <location>
        <begin position="30"/>
        <end position="105"/>
    </location>
</feature>
<evidence type="ECO:0000256" key="1">
    <source>
        <dbReference type="ARBA" id="ARBA00004442"/>
    </source>
</evidence>
<dbReference type="STRING" id="1223802.SUTH_03456"/>
<comment type="subcellular location">
    <subcellularLocation>
        <location evidence="1">Cell outer membrane</location>
    </subcellularLocation>
</comment>
<keyword evidence="9" id="KW-0732">Signal</keyword>
<dbReference type="EMBL" id="AP012547">
    <property type="protein sequence ID" value="BAO31226.1"/>
    <property type="molecule type" value="Genomic_DNA"/>
</dbReference>
<dbReference type="Pfam" id="PF03865">
    <property type="entry name" value="ShlB"/>
    <property type="match status" value="1"/>
</dbReference>
<sequence length="546" mass="58485">MRKAIAKMLAAAAILVGGSLNHAGAQDTSFDIVRFQVEGNSLLPKEKVQDLVAPFVGRRKIYGDVQKALEALEGEYRRLGYGTVQVYVPEQELTTGVVRLQVTEGVVGKVTITGNKYFSNENVRASLPHLKEGTAPNMRQLSENIQLSNESPAKQLEVTLATSEEEGKVDVKVEVKEEDPDRVYVTLDNTGTKASGKHRVGVSYQNANVGNSDQVLTLAYTTALDAPGGVKVDIYSVGYRLPLYSIGDSIDVIYGNSSTNTPASVLAPGGTLALNGKGEVFGLRYNHIFPRAGEFTSKLVLGFDYKYMNSRCTTAGVPTPPGTTASCTPYTLRPITATYSGQWQKPGEAIDFNAGFVHHMFPMGSHYAGTAGTDRYSFVTGRQTSDTFTALRLGGSYSAAISGEWLGRAAFNGQYAQNPLPAPEQIGLTGSTTVRGFLERAVAADRGFVANLELYSPDYASKLGVEGSLKGVVFYDWASGHNLAATTFARTNVSSAGIGLRYNLKKDISARFDIARVLEGHQPGPGTAEAAKPGDIRGHFGLAFGF</sequence>
<keyword evidence="4" id="KW-1134">Transmembrane beta strand</keyword>
<dbReference type="InterPro" id="IPR013686">
    <property type="entry name" value="Polypept-transport_assoc_ShlB"/>
</dbReference>
<feature type="chain" id="PRO_5004795038" evidence="9">
    <location>
        <begin position="26"/>
        <end position="546"/>
    </location>
</feature>
<dbReference type="Gene3D" id="3.10.20.310">
    <property type="entry name" value="membrane protein fhac"/>
    <property type="match status" value="1"/>
</dbReference>
<dbReference type="KEGG" id="shd:SUTH_03456"/>
<evidence type="ECO:0000256" key="9">
    <source>
        <dbReference type="SAM" id="SignalP"/>
    </source>
</evidence>
<organism evidence="11 12">
    <name type="scientific">Sulfuritalea hydrogenivorans sk43H</name>
    <dbReference type="NCBI Taxonomy" id="1223802"/>
    <lineage>
        <taxon>Bacteria</taxon>
        <taxon>Pseudomonadati</taxon>
        <taxon>Pseudomonadota</taxon>
        <taxon>Betaproteobacteria</taxon>
        <taxon>Nitrosomonadales</taxon>
        <taxon>Sterolibacteriaceae</taxon>
        <taxon>Sulfuritalea</taxon>
    </lineage>
</organism>
<proteinExistence type="inferred from homology"/>
<dbReference type="GO" id="GO:0046819">
    <property type="term" value="P:protein secretion by the type V secretion system"/>
    <property type="evidence" value="ECO:0007669"/>
    <property type="project" value="TreeGrafter"/>
</dbReference>
<dbReference type="InterPro" id="IPR034746">
    <property type="entry name" value="POTRA"/>
</dbReference>
<evidence type="ECO:0000256" key="2">
    <source>
        <dbReference type="ARBA" id="ARBA00009055"/>
    </source>
</evidence>
<evidence type="ECO:0000259" key="10">
    <source>
        <dbReference type="PROSITE" id="PS51779"/>
    </source>
</evidence>
<dbReference type="RefSeq" id="WP_148312969.1">
    <property type="nucleotide sequence ID" value="NZ_AP012547.1"/>
</dbReference>
<evidence type="ECO:0000256" key="8">
    <source>
        <dbReference type="ARBA" id="ARBA00023237"/>
    </source>
</evidence>
<keyword evidence="8" id="KW-0998">Cell outer membrane</keyword>
<dbReference type="PROSITE" id="PS51779">
    <property type="entry name" value="POTRA"/>
    <property type="match status" value="1"/>
</dbReference>
<dbReference type="GO" id="GO:0009279">
    <property type="term" value="C:cell outer membrane"/>
    <property type="evidence" value="ECO:0007669"/>
    <property type="project" value="UniProtKB-SubCell"/>
</dbReference>
<dbReference type="InterPro" id="IPR005565">
    <property type="entry name" value="Hemolysn_activator_HlyB_C"/>
</dbReference>
<evidence type="ECO:0000256" key="3">
    <source>
        <dbReference type="ARBA" id="ARBA00022448"/>
    </source>
</evidence>
<dbReference type="InterPro" id="IPR051544">
    <property type="entry name" value="TPS_OM_transporter"/>
</dbReference>
<keyword evidence="5" id="KW-0812">Transmembrane</keyword>
<reference evidence="11 12" key="1">
    <citation type="journal article" date="2014" name="Syst. Appl. Microbiol.">
        <title>Complete genomes of freshwater sulfur oxidizers Sulfuricella denitrificans skB26 and Sulfuritalea hydrogenivorans sk43H: genetic insights into the sulfur oxidation pathway of betaproteobacteria.</title>
        <authorList>
            <person name="Watanabe T."/>
            <person name="Kojima H."/>
            <person name="Fukui M."/>
        </authorList>
    </citation>
    <scope>NUCLEOTIDE SEQUENCE [LARGE SCALE GENOMIC DNA]</scope>
    <source>
        <strain evidence="11">DSM22779</strain>
    </source>
</reference>
<dbReference type="Pfam" id="PF08479">
    <property type="entry name" value="POTRA_2"/>
    <property type="match status" value="1"/>
</dbReference>
<dbReference type="PANTHER" id="PTHR34597:SF3">
    <property type="entry name" value="OUTER MEMBRANE TRANSPORTER CDIB"/>
    <property type="match status" value="1"/>
</dbReference>
<keyword evidence="12" id="KW-1185">Reference proteome</keyword>
<feature type="signal peptide" evidence="9">
    <location>
        <begin position="1"/>
        <end position="25"/>
    </location>
</feature>
<keyword evidence="3" id="KW-0813">Transport</keyword>
<evidence type="ECO:0000256" key="6">
    <source>
        <dbReference type="ARBA" id="ARBA00022927"/>
    </source>
</evidence>
<dbReference type="GO" id="GO:0008320">
    <property type="term" value="F:protein transmembrane transporter activity"/>
    <property type="evidence" value="ECO:0007669"/>
    <property type="project" value="TreeGrafter"/>
</dbReference>
<keyword evidence="7" id="KW-0472">Membrane</keyword>
<dbReference type="PANTHER" id="PTHR34597">
    <property type="entry name" value="SLR1661 PROTEIN"/>
    <property type="match status" value="1"/>
</dbReference>
<dbReference type="Proteomes" id="UP000031637">
    <property type="component" value="Chromosome"/>
</dbReference>
<dbReference type="HOGENOM" id="CLU_037019_0_0_4"/>
<keyword evidence="6" id="KW-0653">Protein transport</keyword>
<protein>
    <submittedName>
        <fullName evidence="11">Hemolysin activation/secretion protein</fullName>
    </submittedName>
</protein>
<accession>W0SK42</accession>
<dbReference type="OrthoDB" id="5664954at2"/>
<evidence type="ECO:0000256" key="5">
    <source>
        <dbReference type="ARBA" id="ARBA00022692"/>
    </source>
</evidence>
<evidence type="ECO:0000256" key="4">
    <source>
        <dbReference type="ARBA" id="ARBA00022452"/>
    </source>
</evidence>
<dbReference type="AlphaFoldDB" id="W0SK42"/>